<keyword evidence="1" id="KW-0812">Transmembrane</keyword>
<dbReference type="AlphaFoldDB" id="A0A955EFT9"/>
<dbReference type="Proteomes" id="UP000740557">
    <property type="component" value="Unassembled WGS sequence"/>
</dbReference>
<evidence type="ECO:0000313" key="2">
    <source>
        <dbReference type="EMBL" id="MCA9308678.1"/>
    </source>
</evidence>
<protein>
    <submittedName>
        <fullName evidence="2">Uncharacterized protein</fullName>
    </submittedName>
</protein>
<accession>A0A955EFT9</accession>
<comment type="caution">
    <text evidence="2">The sequence shown here is derived from an EMBL/GenBank/DDBJ whole genome shotgun (WGS) entry which is preliminary data.</text>
</comment>
<gene>
    <name evidence="2" type="ORF">KC980_04145</name>
</gene>
<name>A0A955EFT9_UNCKA</name>
<keyword evidence="1" id="KW-0472">Membrane</keyword>
<dbReference type="EMBL" id="JAGQNX010000133">
    <property type="protein sequence ID" value="MCA9308678.1"/>
    <property type="molecule type" value="Genomic_DNA"/>
</dbReference>
<keyword evidence="1" id="KW-1133">Transmembrane helix</keyword>
<evidence type="ECO:0000313" key="3">
    <source>
        <dbReference type="Proteomes" id="UP000740557"/>
    </source>
</evidence>
<feature type="transmembrane region" description="Helical" evidence="1">
    <location>
        <begin position="79"/>
        <end position="102"/>
    </location>
</feature>
<organism evidence="2 3">
    <name type="scientific">candidate division WWE3 bacterium</name>
    <dbReference type="NCBI Taxonomy" id="2053526"/>
    <lineage>
        <taxon>Bacteria</taxon>
        <taxon>Katanobacteria</taxon>
    </lineage>
</organism>
<proteinExistence type="predicted"/>
<reference evidence="2" key="2">
    <citation type="journal article" date="2021" name="Microbiome">
        <title>Successional dynamics and alternative stable states in a saline activated sludge microbial community over 9 years.</title>
        <authorList>
            <person name="Wang Y."/>
            <person name="Ye J."/>
            <person name="Ju F."/>
            <person name="Liu L."/>
            <person name="Boyd J.A."/>
            <person name="Deng Y."/>
            <person name="Parks D.H."/>
            <person name="Jiang X."/>
            <person name="Yin X."/>
            <person name="Woodcroft B.J."/>
            <person name="Tyson G.W."/>
            <person name="Hugenholtz P."/>
            <person name="Polz M.F."/>
            <person name="Zhang T."/>
        </authorList>
    </citation>
    <scope>NUCLEOTIDE SEQUENCE</scope>
    <source>
        <strain evidence="2">HKST-UBA79</strain>
    </source>
</reference>
<reference evidence="2" key="1">
    <citation type="submission" date="2020-04" db="EMBL/GenBank/DDBJ databases">
        <authorList>
            <person name="Zhang T."/>
        </authorList>
    </citation>
    <scope>NUCLEOTIDE SEQUENCE</scope>
    <source>
        <strain evidence="2">HKST-UBA79</strain>
    </source>
</reference>
<feature type="non-terminal residue" evidence="2">
    <location>
        <position position="123"/>
    </location>
</feature>
<sequence>MFKKARIKLTLLYVGLLVALTSSFSLAVYIRTTHAAKLAIEHHNNMIERRLERITRPDLPPRFQYQFAEESLNEVKTEILYTLAVIHLSISNIFGSLAYWFAGKTLQPIEEMTQKQKQFIADA</sequence>
<evidence type="ECO:0000256" key="1">
    <source>
        <dbReference type="SAM" id="Phobius"/>
    </source>
</evidence>